<organism evidence="1 2">
    <name type="scientific">Streptantibioticus cattleyicolor (strain ATCC 35852 / DSM 46488 / JCM 4925 / NBRC 14057 / NRRL 8057)</name>
    <name type="common">Streptomyces cattleya</name>
    <dbReference type="NCBI Taxonomy" id="1003195"/>
    <lineage>
        <taxon>Bacteria</taxon>
        <taxon>Bacillati</taxon>
        <taxon>Actinomycetota</taxon>
        <taxon>Actinomycetes</taxon>
        <taxon>Kitasatosporales</taxon>
        <taxon>Streptomycetaceae</taxon>
        <taxon>Streptantibioticus</taxon>
    </lineage>
</organism>
<dbReference type="Gene3D" id="1.10.490.110">
    <property type="entry name" value="Uncharacterized conserved protein DUF2267"/>
    <property type="match status" value="1"/>
</dbReference>
<evidence type="ECO:0000313" key="2">
    <source>
        <dbReference type="Proteomes" id="UP000007842"/>
    </source>
</evidence>
<dbReference type="KEGG" id="sct:SCAT_0008"/>
<keyword evidence="2" id="KW-1185">Reference proteome</keyword>
<dbReference type="Pfam" id="PF10025">
    <property type="entry name" value="DUF2267"/>
    <property type="match status" value="1"/>
</dbReference>
<dbReference type="eggNOG" id="COG5502">
    <property type="taxonomic scope" value="Bacteria"/>
</dbReference>
<reference evidence="2" key="1">
    <citation type="submission" date="2011-12" db="EMBL/GenBank/DDBJ databases">
        <title>Complete genome sequence of Streptomyces cattleya strain DSM 46488.</title>
        <authorList>
            <person name="Ou H.-Y."/>
            <person name="Li P."/>
            <person name="Zhao C."/>
            <person name="O'Hagan D."/>
            <person name="Deng Z."/>
        </authorList>
    </citation>
    <scope>NUCLEOTIDE SEQUENCE [LARGE SCALE GENOMIC DNA]</scope>
    <source>
        <strain evidence="2">ATCC 35852 / DSM 46488 / JCM 4925 / NBRC 14057 / NRRL 8057</strain>
    </source>
</reference>
<dbReference type="InterPro" id="IPR038282">
    <property type="entry name" value="DUF2267_sf"/>
</dbReference>
<gene>
    <name evidence="1" type="ordered locus">SCATT_00110</name>
</gene>
<dbReference type="EMBL" id="CP003219">
    <property type="protein sequence ID" value="AEW92382.1"/>
    <property type="molecule type" value="Genomic_DNA"/>
</dbReference>
<evidence type="ECO:0000313" key="1">
    <source>
        <dbReference type="EMBL" id="AEW92382.1"/>
    </source>
</evidence>
<evidence type="ECO:0008006" key="3">
    <source>
        <dbReference type="Google" id="ProtNLM"/>
    </source>
</evidence>
<name>F8K1R2_STREN</name>
<sequence length="144" mass="15796">MRHDEFIGQVQSLAALPDRGTAERAVRATLETLAERIPDGLAEHLAAQLPREIAEHLLRVTTSHEASPEERAKGTRFDLATFAARIAWRGGTSEEVAIRHAGAVLEVLDAALSPELMAKLDHALPHDIRELLPTTRARQSELTT</sequence>
<dbReference type="OrthoDB" id="952780at2"/>
<dbReference type="PATRIC" id="fig|1003195.11.peg.1665"/>
<dbReference type="HOGENOM" id="CLU_121888_3_1_11"/>
<dbReference type="RefSeq" id="WP_014140785.1">
    <property type="nucleotide sequence ID" value="NC_016111.1"/>
</dbReference>
<accession>F8K1R2</accession>
<proteinExistence type="predicted"/>
<protein>
    <recommendedName>
        <fullName evidence="3">DUF2267 domain-containing protein</fullName>
    </recommendedName>
</protein>
<dbReference type="AlphaFoldDB" id="F8K1R2"/>
<dbReference type="Proteomes" id="UP000007842">
    <property type="component" value="Chromosome"/>
</dbReference>
<accession>G8WVT7</accession>
<dbReference type="InterPro" id="IPR018727">
    <property type="entry name" value="DUF2267"/>
</dbReference>
<dbReference type="KEGG" id="scy:SCATT_00110"/>
<dbReference type="STRING" id="1003195.SCATT_00110"/>